<gene>
    <name evidence="1" type="ORF">SAMN05216466_101723</name>
</gene>
<dbReference type="EMBL" id="FNCJ01000001">
    <property type="protein sequence ID" value="SDF96712.1"/>
    <property type="molecule type" value="Genomic_DNA"/>
</dbReference>
<reference evidence="1 2" key="1">
    <citation type="submission" date="2016-10" db="EMBL/GenBank/DDBJ databases">
        <authorList>
            <person name="de Groot N.N."/>
        </authorList>
    </citation>
    <scope>NUCLEOTIDE SEQUENCE [LARGE SCALE GENOMIC DNA]</scope>
    <source>
        <strain evidence="1 2">LMG 2247</strain>
    </source>
</reference>
<sequence length="40" mass="4283">MIHVMGTGVREMGIRGRMKRLDVAPVQALPANSGALAQSY</sequence>
<name>A0A1G7QDY5_9BURK</name>
<organism evidence="1 2">
    <name type="scientific">Paraburkholderia phenazinium</name>
    <dbReference type="NCBI Taxonomy" id="60549"/>
    <lineage>
        <taxon>Bacteria</taxon>
        <taxon>Pseudomonadati</taxon>
        <taxon>Pseudomonadota</taxon>
        <taxon>Betaproteobacteria</taxon>
        <taxon>Burkholderiales</taxon>
        <taxon>Burkholderiaceae</taxon>
        <taxon>Paraburkholderia</taxon>
    </lineage>
</organism>
<dbReference type="AlphaFoldDB" id="A0A1G7QDY5"/>
<protein>
    <submittedName>
        <fullName evidence="1">Uncharacterized protein</fullName>
    </submittedName>
</protein>
<dbReference type="Proteomes" id="UP000199706">
    <property type="component" value="Unassembled WGS sequence"/>
</dbReference>
<accession>A0A1G7QDY5</accession>
<evidence type="ECO:0000313" key="1">
    <source>
        <dbReference type="EMBL" id="SDF96712.1"/>
    </source>
</evidence>
<proteinExistence type="predicted"/>
<evidence type="ECO:0000313" key="2">
    <source>
        <dbReference type="Proteomes" id="UP000199706"/>
    </source>
</evidence>